<dbReference type="EMBL" id="JAVHNR010000011">
    <property type="protein sequence ID" value="KAK6330620.1"/>
    <property type="molecule type" value="Genomic_DNA"/>
</dbReference>
<organism evidence="3 4">
    <name type="scientific">Orbilia javanica</name>
    <dbReference type="NCBI Taxonomy" id="47235"/>
    <lineage>
        <taxon>Eukaryota</taxon>
        <taxon>Fungi</taxon>
        <taxon>Dikarya</taxon>
        <taxon>Ascomycota</taxon>
        <taxon>Pezizomycotina</taxon>
        <taxon>Orbiliomycetes</taxon>
        <taxon>Orbiliales</taxon>
        <taxon>Orbiliaceae</taxon>
        <taxon>Orbilia</taxon>
    </lineage>
</organism>
<feature type="region of interest" description="Disordered" evidence="2">
    <location>
        <begin position="254"/>
        <end position="317"/>
    </location>
</feature>
<feature type="region of interest" description="Disordered" evidence="2">
    <location>
        <begin position="417"/>
        <end position="488"/>
    </location>
</feature>
<sequence>MSRKNLDQAGSGGKEERKTENKTNNSCGSGGGKQMGLIDPKSGHWASVWWKPRVGIAAASSPLITAPKIPLNKGTIRDINGRLCGADLHKGIDVPPLNHSGSRIRKMCQPPLGVSPTRPQIYPRSFQQPPPANSTKPVEKLCTPCSLDSPRIFSPLPVGLHQNSSAISDKSSIYSVSTTHEAKVPIIDSQNPTVLDFKMGTSIYDLYRSKARSPRSIGGCSKTPTEEQNFAWDKETTSQWGIITGIDGDENSIYGDAPLGEFEDGSCDSATTTTQAYSTSPKETFKTSISTDSSTPDSSPEKTQVRPQQLSPKLGLAPTMLEIRNDFVRSLSSDDTLSTKTSFTNRQLEEDIMFHLEGDSKQPYSLDVKLTCQTIYDGESGDGTNPSGESSNNRQEPSNNGIIETWRSGVHLSDSQSQFLTTKLHHSPSSQDAGISHRRSFDDSASNFGATSLIGGLEPQHPGLKRLGNSRRRYERRSGGEANEPGAWPVKNERDEQEVQNLRAEIEAARSKTLSFQAILQRTSQRFVDAQNENEELQRQISDLRDHQRLLYEALTASNVHEVSSTHLPKDLEGNQNFGASEGVAEATHKDDPSDIIEENNRLKTQVKSLARELAGREEEVRILIEEMGRKGDIYKAAYKMSRENREAEMTGQEVLTGKSASRMAGKLKWWRRFPLG</sequence>
<evidence type="ECO:0000256" key="1">
    <source>
        <dbReference type="SAM" id="Coils"/>
    </source>
</evidence>
<accession>A0AAN8RJ54</accession>
<dbReference type="Proteomes" id="UP001313282">
    <property type="component" value="Unassembled WGS sequence"/>
</dbReference>
<feature type="compositionally biased region" description="Low complexity" evidence="2">
    <location>
        <begin position="287"/>
        <end position="298"/>
    </location>
</feature>
<feature type="coiled-coil region" evidence="1">
    <location>
        <begin position="492"/>
        <end position="550"/>
    </location>
</feature>
<feature type="region of interest" description="Disordered" evidence="2">
    <location>
        <begin position="377"/>
        <end position="401"/>
    </location>
</feature>
<feature type="coiled-coil region" evidence="1">
    <location>
        <begin position="600"/>
        <end position="627"/>
    </location>
</feature>
<evidence type="ECO:0000313" key="3">
    <source>
        <dbReference type="EMBL" id="KAK6330620.1"/>
    </source>
</evidence>
<feature type="compositionally biased region" description="Low complexity" evidence="2">
    <location>
        <begin position="269"/>
        <end position="280"/>
    </location>
</feature>
<name>A0AAN8RJ54_9PEZI</name>
<reference evidence="3 4" key="1">
    <citation type="submission" date="2019-10" db="EMBL/GenBank/DDBJ databases">
        <authorList>
            <person name="Palmer J.M."/>
        </authorList>
    </citation>
    <scope>NUCLEOTIDE SEQUENCE [LARGE SCALE GENOMIC DNA]</scope>
    <source>
        <strain evidence="3 4">TWF718</strain>
    </source>
</reference>
<proteinExistence type="predicted"/>
<feature type="compositionally biased region" description="Polar residues" evidence="2">
    <location>
        <begin position="417"/>
        <end position="433"/>
    </location>
</feature>
<feature type="compositionally biased region" description="Polar residues" evidence="2">
    <location>
        <begin position="382"/>
        <end position="401"/>
    </location>
</feature>
<keyword evidence="1" id="KW-0175">Coiled coil</keyword>
<feature type="region of interest" description="Disordered" evidence="2">
    <location>
        <begin position="1"/>
        <end position="37"/>
    </location>
</feature>
<protein>
    <submittedName>
        <fullName evidence="3">Uncharacterized protein</fullName>
    </submittedName>
</protein>
<evidence type="ECO:0000256" key="2">
    <source>
        <dbReference type="SAM" id="MobiDB-lite"/>
    </source>
</evidence>
<dbReference type="AlphaFoldDB" id="A0AAN8RJ54"/>
<evidence type="ECO:0000313" key="4">
    <source>
        <dbReference type="Proteomes" id="UP001313282"/>
    </source>
</evidence>
<keyword evidence="4" id="KW-1185">Reference proteome</keyword>
<comment type="caution">
    <text evidence="3">The sequence shown here is derived from an EMBL/GenBank/DDBJ whole genome shotgun (WGS) entry which is preliminary data.</text>
</comment>
<gene>
    <name evidence="3" type="ORF">TWF718_002817</name>
</gene>